<reference evidence="3" key="1">
    <citation type="submission" date="2016-10" db="EMBL/GenBank/DDBJ databases">
        <authorList>
            <person name="de Groot N.N."/>
        </authorList>
    </citation>
    <scope>NUCLEOTIDE SEQUENCE</scope>
</reference>
<dbReference type="PROSITE" id="PS51782">
    <property type="entry name" value="LYSM"/>
    <property type="match status" value="1"/>
</dbReference>
<dbReference type="InterPro" id="IPR052196">
    <property type="entry name" value="Bact_Kbp"/>
</dbReference>
<dbReference type="PANTHER" id="PTHR34700:SF4">
    <property type="entry name" value="PHAGE-LIKE ELEMENT PBSX PROTEIN XKDP"/>
    <property type="match status" value="1"/>
</dbReference>
<dbReference type="Pfam" id="PF01476">
    <property type="entry name" value="LysM"/>
    <property type="match status" value="1"/>
</dbReference>
<protein>
    <recommendedName>
        <fullName evidence="2">LysM domain-containing protein</fullName>
    </recommendedName>
</protein>
<dbReference type="SMART" id="SM00257">
    <property type="entry name" value="LysM"/>
    <property type="match status" value="1"/>
</dbReference>
<keyword evidence="1" id="KW-0812">Transmembrane</keyword>
<evidence type="ECO:0000256" key="1">
    <source>
        <dbReference type="SAM" id="Phobius"/>
    </source>
</evidence>
<dbReference type="AlphaFoldDB" id="A0A1W1BHR3"/>
<feature type="domain" description="LysM" evidence="2">
    <location>
        <begin position="223"/>
        <end position="272"/>
    </location>
</feature>
<organism evidence="3">
    <name type="scientific">hydrothermal vent metagenome</name>
    <dbReference type="NCBI Taxonomy" id="652676"/>
    <lineage>
        <taxon>unclassified sequences</taxon>
        <taxon>metagenomes</taxon>
        <taxon>ecological metagenomes</taxon>
    </lineage>
</organism>
<accession>A0A1W1BHR3</accession>
<dbReference type="CDD" id="cd00118">
    <property type="entry name" value="LysM"/>
    <property type="match status" value="1"/>
</dbReference>
<evidence type="ECO:0000313" key="3">
    <source>
        <dbReference type="EMBL" id="SFV53056.1"/>
    </source>
</evidence>
<keyword evidence="1" id="KW-1133">Transmembrane helix</keyword>
<dbReference type="InterPro" id="IPR036779">
    <property type="entry name" value="LysM_dom_sf"/>
</dbReference>
<sequence>MYYGKENNINADYYNAYKGSSYQYDHGKGYLVLILKILLIVLLIGLLFVGYLFIINRTKLASTEPIKIKKSVQFKISEDISSEPKVIVERETSLSQEDIAMVVQIVISKMNKKKEGTKVDDELYTKELLSQDVDGLSDSLQNIDLDKLNTKQVVKQDIALKGINHYNKIVINQPKDEIYTNDRLAQLSNQLSSAIDSDLLDRNSSSYTREIIKEIKVRSNEMRIIIVQRGDTLSKIADRAYGDYHAYIRIFKANPEVIQNPDQIFVGQRLRIPL</sequence>
<feature type="transmembrane region" description="Helical" evidence="1">
    <location>
        <begin position="30"/>
        <end position="54"/>
    </location>
</feature>
<dbReference type="PANTHER" id="PTHR34700">
    <property type="entry name" value="POTASSIUM BINDING PROTEIN KBP"/>
    <property type="match status" value="1"/>
</dbReference>
<evidence type="ECO:0000259" key="2">
    <source>
        <dbReference type="PROSITE" id="PS51782"/>
    </source>
</evidence>
<dbReference type="InterPro" id="IPR018392">
    <property type="entry name" value="LysM"/>
</dbReference>
<name>A0A1W1BHR3_9ZZZZ</name>
<dbReference type="EMBL" id="FPHE01000039">
    <property type="protein sequence ID" value="SFV53056.1"/>
    <property type="molecule type" value="Genomic_DNA"/>
</dbReference>
<dbReference type="SUPFAM" id="SSF54106">
    <property type="entry name" value="LysM domain"/>
    <property type="match status" value="1"/>
</dbReference>
<gene>
    <name evidence="3" type="ORF">MNB_SV-12-648</name>
</gene>
<proteinExistence type="predicted"/>
<dbReference type="Gene3D" id="3.10.350.10">
    <property type="entry name" value="LysM domain"/>
    <property type="match status" value="1"/>
</dbReference>
<keyword evidence="1" id="KW-0472">Membrane</keyword>